<dbReference type="PANTHER" id="PTHR13812">
    <property type="entry name" value="KETIMINE REDUCTASE MU-CRYSTALLIN"/>
    <property type="match status" value="1"/>
</dbReference>
<evidence type="ECO:0000256" key="1">
    <source>
        <dbReference type="ARBA" id="ARBA00008903"/>
    </source>
</evidence>
<dbReference type="PIRSF" id="PIRSF001439">
    <property type="entry name" value="CryM"/>
    <property type="match status" value="1"/>
</dbReference>
<dbReference type="InterPro" id="IPR023401">
    <property type="entry name" value="ODC_N"/>
</dbReference>
<name>A0A381SYZ3_9ZZZZ</name>
<evidence type="ECO:0000313" key="2">
    <source>
        <dbReference type="EMBL" id="SVA07637.1"/>
    </source>
</evidence>
<dbReference type="GO" id="GO:0005737">
    <property type="term" value="C:cytoplasm"/>
    <property type="evidence" value="ECO:0007669"/>
    <property type="project" value="TreeGrafter"/>
</dbReference>
<sequence length="333" mass="35237">MTLLAPMPLILNSSDVRALVTIPDLVPLMERTLAQFSQGKVEQPLRNVFSIGPDKAYCGVMPAALSNPAAVGTKLVTLFEHNHLHGLPSHLATIVLLNPETGALLAVLDGTYITEARTAAASAMAAQHLAVPTDGHKLAIVGSGVQARSHLDAFVHALSVRDVRVWSPTESHRRQFVNTMSTSTDVPLAATSSAKEAIRGATLIVLATSSTESVVDNDWVADGAHVTSVGAPMPHQREMDPRLVARARVIVDSRIGALAESGDIVQGIADGFFSENHLVAEIGEVVSGQNQGRTHPDEVTIFKSLGMAVEDVAAAHLVYTRAIEQGRGTVITL</sequence>
<accession>A0A381SYZ3</accession>
<dbReference type="PANTHER" id="PTHR13812:SF19">
    <property type="entry name" value="KETIMINE REDUCTASE MU-CRYSTALLIN"/>
    <property type="match status" value="1"/>
</dbReference>
<dbReference type="GO" id="GO:0019752">
    <property type="term" value="P:carboxylic acid metabolic process"/>
    <property type="evidence" value="ECO:0007669"/>
    <property type="project" value="UniProtKB-ARBA"/>
</dbReference>
<proteinExistence type="inferred from homology"/>
<reference evidence="2" key="1">
    <citation type="submission" date="2018-05" db="EMBL/GenBank/DDBJ databases">
        <authorList>
            <person name="Lanie J.A."/>
            <person name="Ng W.-L."/>
            <person name="Kazmierczak K.M."/>
            <person name="Andrzejewski T.M."/>
            <person name="Davidsen T.M."/>
            <person name="Wayne K.J."/>
            <person name="Tettelin H."/>
            <person name="Glass J.I."/>
            <person name="Rusch D."/>
            <person name="Podicherti R."/>
            <person name="Tsui H.-C.T."/>
            <person name="Winkler M.E."/>
        </authorList>
    </citation>
    <scope>NUCLEOTIDE SEQUENCE</scope>
</reference>
<gene>
    <name evidence="2" type="ORF">METZ01_LOCUS60491</name>
</gene>
<organism evidence="2">
    <name type="scientific">marine metagenome</name>
    <dbReference type="NCBI Taxonomy" id="408172"/>
    <lineage>
        <taxon>unclassified sequences</taxon>
        <taxon>metagenomes</taxon>
        <taxon>ecological metagenomes</taxon>
    </lineage>
</organism>
<comment type="similarity">
    <text evidence="1">Belongs to the ornithine cyclodeaminase/mu-crystallin family.</text>
</comment>
<dbReference type="GO" id="GO:0016491">
    <property type="term" value="F:oxidoreductase activity"/>
    <property type="evidence" value="ECO:0007669"/>
    <property type="project" value="UniProtKB-ARBA"/>
</dbReference>
<dbReference type="GO" id="GO:0042562">
    <property type="term" value="F:hormone binding"/>
    <property type="evidence" value="ECO:0007669"/>
    <property type="project" value="TreeGrafter"/>
</dbReference>
<dbReference type="Gene3D" id="3.40.50.720">
    <property type="entry name" value="NAD(P)-binding Rossmann-like Domain"/>
    <property type="match status" value="1"/>
</dbReference>
<protein>
    <recommendedName>
        <fullName evidence="3">Ornithine cyclodeaminase</fullName>
    </recommendedName>
</protein>
<dbReference type="Pfam" id="PF02423">
    <property type="entry name" value="OCD_Mu_crystall"/>
    <property type="match status" value="1"/>
</dbReference>
<dbReference type="EMBL" id="UINC01003591">
    <property type="protein sequence ID" value="SVA07637.1"/>
    <property type="molecule type" value="Genomic_DNA"/>
</dbReference>
<dbReference type="FunFam" id="3.40.50.720:FF:000311">
    <property type="entry name" value="Ornithine cyclodeaminase"/>
    <property type="match status" value="1"/>
</dbReference>
<evidence type="ECO:0008006" key="3">
    <source>
        <dbReference type="Google" id="ProtNLM"/>
    </source>
</evidence>
<dbReference type="InterPro" id="IPR003462">
    <property type="entry name" value="ODC_Mu_crystall"/>
</dbReference>
<dbReference type="SUPFAM" id="SSF51735">
    <property type="entry name" value="NAD(P)-binding Rossmann-fold domains"/>
    <property type="match status" value="1"/>
</dbReference>
<dbReference type="AlphaFoldDB" id="A0A381SYZ3"/>
<dbReference type="InterPro" id="IPR036291">
    <property type="entry name" value="NAD(P)-bd_dom_sf"/>
</dbReference>
<dbReference type="Gene3D" id="3.30.1780.10">
    <property type="entry name" value="ornithine cyclodeaminase, domain 1"/>
    <property type="match status" value="1"/>
</dbReference>